<reference evidence="2" key="1">
    <citation type="journal article" date="2011" name="MBio">
        <title>Novel metabolic attributes of the genus Cyanothece, comprising a group of unicellular nitrogen-fixing Cyanobacteria.</title>
        <authorList>
            <person name="Bandyopadhyay A."/>
            <person name="Elvitigala T."/>
            <person name="Welsh E."/>
            <person name="Stockel J."/>
            <person name="Liberton M."/>
            <person name="Min H."/>
            <person name="Sherman L.A."/>
            <person name="Pakrasi H.B."/>
        </authorList>
    </citation>
    <scope>NUCLEOTIDE SEQUENCE [LARGE SCALE GENOMIC DNA]</scope>
    <source>
        <strain evidence="2">PCC 7424</strain>
    </source>
</reference>
<dbReference type="Gene3D" id="2.40.70.10">
    <property type="entry name" value="Acid Proteases"/>
    <property type="match status" value="1"/>
</dbReference>
<dbReference type="InterPro" id="IPR001969">
    <property type="entry name" value="Aspartic_peptidase_AS"/>
</dbReference>
<dbReference type="EMBL" id="CP001291">
    <property type="protein sequence ID" value="ACK71621.1"/>
    <property type="molecule type" value="Genomic_DNA"/>
</dbReference>
<dbReference type="Pfam" id="PF13650">
    <property type="entry name" value="Asp_protease_2"/>
    <property type="match status" value="1"/>
</dbReference>
<proteinExistence type="predicted"/>
<dbReference type="GO" id="GO:0006508">
    <property type="term" value="P:proteolysis"/>
    <property type="evidence" value="ECO:0007669"/>
    <property type="project" value="InterPro"/>
</dbReference>
<dbReference type="Proteomes" id="UP000002384">
    <property type="component" value="Chromosome"/>
</dbReference>
<dbReference type="GO" id="GO:0004190">
    <property type="term" value="F:aspartic-type endopeptidase activity"/>
    <property type="evidence" value="ECO:0007669"/>
    <property type="project" value="InterPro"/>
</dbReference>
<dbReference type="PROSITE" id="PS00141">
    <property type="entry name" value="ASP_PROTEASE"/>
    <property type="match status" value="1"/>
</dbReference>
<name>B7KCS0_GLOC7</name>
<dbReference type="RefSeq" id="WP_015955218.1">
    <property type="nucleotide sequence ID" value="NC_011729.1"/>
</dbReference>
<evidence type="ECO:0000313" key="2">
    <source>
        <dbReference type="Proteomes" id="UP000002384"/>
    </source>
</evidence>
<accession>B7KCS0</accession>
<dbReference type="KEGG" id="cyc:PCC7424_3221"/>
<dbReference type="SUPFAM" id="SSF50630">
    <property type="entry name" value="Acid proteases"/>
    <property type="match status" value="1"/>
</dbReference>
<dbReference type="AlphaFoldDB" id="B7KCS0"/>
<sequence length="84" mass="9103">MNQQKHYSLLPYGVNLFKLKAVVGGTRKGFSGRVTLLVDTGSSFTILPVEILEQLGYNLNKPIRRQSITTGQGSTAPLPVVTVS</sequence>
<gene>
    <name evidence="1" type="ordered locus">PCC7424_3221</name>
</gene>
<keyword evidence="2" id="KW-1185">Reference proteome</keyword>
<evidence type="ECO:0008006" key="3">
    <source>
        <dbReference type="Google" id="ProtNLM"/>
    </source>
</evidence>
<dbReference type="InterPro" id="IPR021109">
    <property type="entry name" value="Peptidase_aspartic_dom_sf"/>
</dbReference>
<dbReference type="STRING" id="65393.PCC7424_3221"/>
<evidence type="ECO:0000313" key="1">
    <source>
        <dbReference type="EMBL" id="ACK71621.1"/>
    </source>
</evidence>
<protein>
    <recommendedName>
        <fullName evidence="3">Peptidase A2 domain-containing protein</fullName>
    </recommendedName>
</protein>
<dbReference type="eggNOG" id="COG3577">
    <property type="taxonomic scope" value="Bacteria"/>
</dbReference>
<organism evidence="1 2">
    <name type="scientific">Gloeothece citriformis (strain PCC 7424)</name>
    <name type="common">Cyanothece sp. (strain PCC 7424)</name>
    <dbReference type="NCBI Taxonomy" id="65393"/>
    <lineage>
        <taxon>Bacteria</taxon>
        <taxon>Bacillati</taxon>
        <taxon>Cyanobacteriota</taxon>
        <taxon>Cyanophyceae</taxon>
        <taxon>Oscillatoriophycideae</taxon>
        <taxon>Chroococcales</taxon>
        <taxon>Aphanothecaceae</taxon>
        <taxon>Gloeothece</taxon>
        <taxon>Gloeothece citriformis</taxon>
    </lineage>
</organism>
<dbReference type="HOGENOM" id="CLU_2522009_0_0_3"/>